<dbReference type="Gramene" id="mRNA:HanXRQr2_Chr14g0641771">
    <property type="protein sequence ID" value="mRNA:HanXRQr2_Chr14g0641771"/>
    <property type="gene ID" value="HanXRQr2_Chr14g0641771"/>
</dbReference>
<keyword evidence="3" id="KW-1185">Reference proteome</keyword>
<evidence type="ECO:0000313" key="1">
    <source>
        <dbReference type="EMBL" id="KAF5768885.1"/>
    </source>
</evidence>
<dbReference type="EMBL" id="MNCJ02000329">
    <property type="protein sequence ID" value="KAF5768885.1"/>
    <property type="molecule type" value="Genomic_DNA"/>
</dbReference>
<sequence length="212" mass="23249">MKASFRGSYDADNSDATGSVAFNAGALNLRASVTGDTLTNTPSLNNLTLSVENPGLFNIDYNLPKKDVKFQFMNSVRVNDKPLNFTYTHSVAENRTVLDGTLMLDSNHKVSVNYGFQPRDCKVKYSLGCGCETTVEPSYDFGDNSWDLAVSRRLYDGSVVRGSYQSSTKVLGMDFRTKAAAGGSFKVTASVNLAEEKKIPKLTAESIWDFEM</sequence>
<reference evidence="1 3" key="1">
    <citation type="journal article" date="2017" name="Nature">
        <title>The sunflower genome provides insights into oil metabolism, flowering and Asterid evolution.</title>
        <authorList>
            <person name="Badouin H."/>
            <person name="Gouzy J."/>
            <person name="Grassa C.J."/>
            <person name="Murat F."/>
            <person name="Staton S.E."/>
            <person name="Cottret L."/>
            <person name="Lelandais-Briere C."/>
            <person name="Owens G.L."/>
            <person name="Carrere S."/>
            <person name="Mayjonade B."/>
            <person name="Legrand L."/>
            <person name="Gill N."/>
            <person name="Kane N.C."/>
            <person name="Bowers J.E."/>
            <person name="Hubner S."/>
            <person name="Bellec A."/>
            <person name="Berard A."/>
            <person name="Berges H."/>
            <person name="Blanchet N."/>
            <person name="Boniface M.C."/>
            <person name="Brunel D."/>
            <person name="Catrice O."/>
            <person name="Chaidir N."/>
            <person name="Claudel C."/>
            <person name="Donnadieu C."/>
            <person name="Faraut T."/>
            <person name="Fievet G."/>
            <person name="Helmstetter N."/>
            <person name="King M."/>
            <person name="Knapp S.J."/>
            <person name="Lai Z."/>
            <person name="Le Paslier M.C."/>
            <person name="Lippi Y."/>
            <person name="Lorenzon L."/>
            <person name="Mandel J.R."/>
            <person name="Marage G."/>
            <person name="Marchand G."/>
            <person name="Marquand E."/>
            <person name="Bret-Mestries E."/>
            <person name="Morien E."/>
            <person name="Nambeesan S."/>
            <person name="Nguyen T."/>
            <person name="Pegot-Espagnet P."/>
            <person name="Pouilly N."/>
            <person name="Raftis F."/>
            <person name="Sallet E."/>
            <person name="Schiex T."/>
            <person name="Thomas J."/>
            <person name="Vandecasteele C."/>
            <person name="Vares D."/>
            <person name="Vear F."/>
            <person name="Vautrin S."/>
            <person name="Crespi M."/>
            <person name="Mangin B."/>
            <person name="Burke J.M."/>
            <person name="Salse J."/>
            <person name="Munos S."/>
            <person name="Vincourt P."/>
            <person name="Rieseberg L.H."/>
            <person name="Langlade N.B."/>
        </authorList>
    </citation>
    <scope>NUCLEOTIDE SEQUENCE [LARGE SCALE GENOMIC DNA]</scope>
    <source>
        <strain evidence="3">cv. SF193</strain>
        <tissue evidence="1">Leaves</tissue>
    </source>
</reference>
<dbReference type="OMA" id="WGFAISR"/>
<evidence type="ECO:0000313" key="2">
    <source>
        <dbReference type="EMBL" id="OTF97958.1"/>
    </source>
</evidence>
<dbReference type="GO" id="GO:0034765">
    <property type="term" value="P:regulation of monoatomic ion transmembrane transport"/>
    <property type="evidence" value="ECO:0007669"/>
    <property type="project" value="InterPro"/>
</dbReference>
<dbReference type="AlphaFoldDB" id="A0A251SH54"/>
<accession>A0A251SH54</accession>
<dbReference type="GO" id="GO:0022843">
    <property type="term" value="F:voltage-gated monoatomic cation channel activity"/>
    <property type="evidence" value="ECO:0007669"/>
    <property type="project" value="InterPro"/>
</dbReference>
<reference evidence="2" key="2">
    <citation type="submission" date="2017-02" db="EMBL/GenBank/DDBJ databases">
        <title>Sunflower complete genome.</title>
        <authorList>
            <person name="Langlade N."/>
            <person name="Munos S."/>
        </authorList>
    </citation>
    <scope>NUCLEOTIDE SEQUENCE [LARGE SCALE GENOMIC DNA]</scope>
    <source>
        <tissue evidence="2">Leaves</tissue>
    </source>
</reference>
<dbReference type="InParanoid" id="A0A251SH54"/>
<dbReference type="InterPro" id="IPR034626">
    <property type="entry name" value="OEP24"/>
</dbReference>
<organism evidence="2 3">
    <name type="scientific">Helianthus annuus</name>
    <name type="common">Common sunflower</name>
    <dbReference type="NCBI Taxonomy" id="4232"/>
    <lineage>
        <taxon>Eukaryota</taxon>
        <taxon>Viridiplantae</taxon>
        <taxon>Streptophyta</taxon>
        <taxon>Embryophyta</taxon>
        <taxon>Tracheophyta</taxon>
        <taxon>Spermatophyta</taxon>
        <taxon>Magnoliopsida</taxon>
        <taxon>eudicotyledons</taxon>
        <taxon>Gunneridae</taxon>
        <taxon>Pentapetalae</taxon>
        <taxon>asterids</taxon>
        <taxon>campanulids</taxon>
        <taxon>Asterales</taxon>
        <taxon>Asteraceae</taxon>
        <taxon>Asteroideae</taxon>
        <taxon>Heliantheae alliance</taxon>
        <taxon>Heliantheae</taxon>
        <taxon>Helianthus</taxon>
    </lineage>
</organism>
<evidence type="ECO:0000313" key="3">
    <source>
        <dbReference type="Proteomes" id="UP000215914"/>
    </source>
</evidence>
<dbReference type="EMBL" id="CM007903">
    <property type="protein sequence ID" value="OTF97958.1"/>
    <property type="molecule type" value="Genomic_DNA"/>
</dbReference>
<proteinExistence type="predicted"/>
<protein>
    <submittedName>
        <fullName evidence="1">Outer envelope pore protein</fullName>
    </submittedName>
</protein>
<gene>
    <name evidence="2" type="ORF">HannXRQ_Chr14g0440381</name>
    <name evidence="1" type="ORF">HanXRQr2_Chr14g0641771</name>
</gene>
<dbReference type="PANTHER" id="PTHR35284:SF5">
    <property type="entry name" value="OUTER ENVELOPE PORE PROTEIN 24, CHLOROPLASTIC-LIKE"/>
    <property type="match status" value="1"/>
</dbReference>
<dbReference type="STRING" id="4232.A0A251SH54"/>
<name>A0A251SH54_HELAN</name>
<dbReference type="PANTHER" id="PTHR35284">
    <property type="entry name" value="OUTER ENVELOPE PORE PROTEIN 24A, CHLOROPLASTIC-RELATED"/>
    <property type="match status" value="1"/>
</dbReference>
<dbReference type="OrthoDB" id="1185978at2759"/>
<dbReference type="Proteomes" id="UP000215914">
    <property type="component" value="Chromosome 14"/>
</dbReference>
<reference evidence="1" key="3">
    <citation type="submission" date="2020-06" db="EMBL/GenBank/DDBJ databases">
        <title>Helianthus annuus Genome sequencing and assembly Release 2.</title>
        <authorList>
            <person name="Gouzy J."/>
            <person name="Langlade N."/>
            <person name="Munos S."/>
        </authorList>
    </citation>
    <scope>NUCLEOTIDE SEQUENCE</scope>
    <source>
        <tissue evidence="1">Leaves</tissue>
    </source>
</reference>